<dbReference type="Gene3D" id="3.40.1350.120">
    <property type="match status" value="1"/>
</dbReference>
<dbReference type="EMBL" id="BK015951">
    <property type="protein sequence ID" value="DAF86672.1"/>
    <property type="molecule type" value="Genomic_DNA"/>
</dbReference>
<reference evidence="1" key="1">
    <citation type="journal article" date="2021" name="Proc. Natl. Acad. Sci. U.S.A.">
        <title>A Catalog of Tens of Thousands of Viruses from Human Metagenomes Reveals Hidden Associations with Chronic Diseases.</title>
        <authorList>
            <person name="Tisza M.J."/>
            <person name="Buck C.B."/>
        </authorList>
    </citation>
    <scope>NUCLEOTIDE SEQUENCE</scope>
    <source>
        <strain evidence="1">CtTgb17</strain>
    </source>
</reference>
<organism evidence="1">
    <name type="scientific">Siphoviridae sp. ctTgb17</name>
    <dbReference type="NCBI Taxonomy" id="2825521"/>
    <lineage>
        <taxon>Viruses</taxon>
        <taxon>Duplodnaviria</taxon>
        <taxon>Heunggongvirae</taxon>
        <taxon>Uroviricota</taxon>
        <taxon>Caudoviricetes</taxon>
    </lineage>
</organism>
<proteinExistence type="predicted"/>
<name>A0A8S5TWW0_9CAUD</name>
<evidence type="ECO:0000313" key="1">
    <source>
        <dbReference type="EMBL" id="DAF86672.1"/>
    </source>
</evidence>
<protein>
    <submittedName>
        <fullName evidence="1">CDI toxin-like protein</fullName>
    </submittedName>
</protein>
<sequence>MDKQDIAPALLGRIRADFLRLLRNAAPSAATYPAALDYADLVGGALAEAFRLHLSADTLPDGRMYWNIADRVLRPLLEEDHALVADAAAAVQQQLNEAAGLRLLAQRVTVDEDRIDGILNKICAAEHYEDVAYMLDEPVRTFSRMAVDDTLKANVQFQGRAGLHPRVVRRTTGSCCEWCSRLAGSYDYLHVPADVYRRHERCRCKVEYDPGDGRRQNVWDKKWTEDPEALQARKGFAESPLVTKVRFPKEASLQNVLPEYLRTAAPGVGSISYDAGYDMVRHANEVKTAQWLHAHLGGDIVLLNEANNYKAMTPDYIWNDKLWDLKTVSTEKSANSAVRHGLKQIQENTGGIILNYEQNTISLETLKDVLRKRLTASATQDVDILVICKEKLFTVQRFTAKK</sequence>
<accession>A0A8S5TWW0</accession>